<dbReference type="GO" id="GO:0008171">
    <property type="term" value="F:O-methyltransferase activity"/>
    <property type="evidence" value="ECO:0007669"/>
    <property type="project" value="InterPro"/>
</dbReference>
<dbReference type="InterPro" id="IPR029063">
    <property type="entry name" value="SAM-dependent_MTases_sf"/>
</dbReference>
<dbReference type="Gene3D" id="1.10.10.10">
    <property type="entry name" value="Winged helix-like DNA-binding domain superfamily/Winged helix DNA-binding domain"/>
    <property type="match status" value="1"/>
</dbReference>
<accession>A0A2P5FHY5</accession>
<gene>
    <name evidence="7" type="ORF">TorRG33x02_068440</name>
</gene>
<dbReference type="Pfam" id="PF00891">
    <property type="entry name" value="Methyltransf_2"/>
    <property type="match status" value="1"/>
</dbReference>
<keyword evidence="2 7" id="KW-0808">Transferase</keyword>
<evidence type="ECO:0000259" key="5">
    <source>
        <dbReference type="Pfam" id="PF00891"/>
    </source>
</evidence>
<dbReference type="GO" id="GO:0046983">
    <property type="term" value="F:protein dimerization activity"/>
    <property type="evidence" value="ECO:0007669"/>
    <property type="project" value="InterPro"/>
</dbReference>
<feature type="domain" description="O-methyltransferase C-terminal" evidence="5">
    <location>
        <begin position="167"/>
        <end position="381"/>
    </location>
</feature>
<dbReference type="InterPro" id="IPR001077">
    <property type="entry name" value="COMT_C"/>
</dbReference>
<dbReference type="GO" id="GO:0032259">
    <property type="term" value="P:methylation"/>
    <property type="evidence" value="ECO:0007669"/>
    <property type="project" value="UniProtKB-KW"/>
</dbReference>
<dbReference type="InterPro" id="IPR016461">
    <property type="entry name" value="COMT-like"/>
</dbReference>
<name>A0A2P5FHY5_TREOI</name>
<reference evidence="8" key="1">
    <citation type="submission" date="2016-06" db="EMBL/GenBank/DDBJ databases">
        <title>Parallel loss of symbiosis genes in relatives of nitrogen-fixing non-legume Parasponia.</title>
        <authorList>
            <person name="Van Velzen R."/>
            <person name="Holmer R."/>
            <person name="Bu F."/>
            <person name="Rutten L."/>
            <person name="Van Zeijl A."/>
            <person name="Liu W."/>
            <person name="Santuari L."/>
            <person name="Cao Q."/>
            <person name="Sharma T."/>
            <person name="Shen D."/>
            <person name="Roswanjaya Y."/>
            <person name="Wardhani T."/>
            <person name="Kalhor M.S."/>
            <person name="Jansen J."/>
            <person name="Van den Hoogen J."/>
            <person name="Gungor B."/>
            <person name="Hartog M."/>
            <person name="Hontelez J."/>
            <person name="Verver J."/>
            <person name="Yang W.-C."/>
            <person name="Schijlen E."/>
            <person name="Repin R."/>
            <person name="Schilthuizen M."/>
            <person name="Schranz E."/>
            <person name="Heidstra R."/>
            <person name="Miyata K."/>
            <person name="Fedorova E."/>
            <person name="Kohlen W."/>
            <person name="Bisseling T."/>
            <person name="Smit S."/>
            <person name="Geurts R."/>
        </authorList>
    </citation>
    <scope>NUCLEOTIDE SEQUENCE [LARGE SCALE GENOMIC DNA]</scope>
    <source>
        <strain evidence="8">cv. RG33-2</strain>
    </source>
</reference>
<dbReference type="AlphaFoldDB" id="A0A2P5FHY5"/>
<dbReference type="InterPro" id="IPR036388">
    <property type="entry name" value="WH-like_DNA-bd_sf"/>
</dbReference>
<proteinExistence type="predicted"/>
<protein>
    <submittedName>
        <fullName evidence="7">O-methyltransferase COMT-type</fullName>
    </submittedName>
</protein>
<dbReference type="Proteomes" id="UP000237000">
    <property type="component" value="Unassembled WGS sequence"/>
</dbReference>
<evidence type="ECO:0000256" key="2">
    <source>
        <dbReference type="ARBA" id="ARBA00022679"/>
    </source>
</evidence>
<dbReference type="GO" id="GO:0008757">
    <property type="term" value="F:S-adenosylmethionine-dependent methyltransferase activity"/>
    <property type="evidence" value="ECO:0007669"/>
    <property type="project" value="UniProtKB-ARBA"/>
</dbReference>
<sequence length="399" mass="45078">MHKLSFRHLKAALGAVKVGEFTNFRQERRFSHFINKDLIRKESSSVELLEAHAFIWNRMFNFINSMSLRCAIQLGIPDAIHNHGKPMNLPQLLAALPIHQTKAPFVRRLMCILVHSGFFTVEKVSEIDGLEEGYILTNASRLLLKDHPLSVAPFVLGVLDPIIAKPYHHMSSWFQNDSPSAFHTAYGMNLWDYACHEPKLAHLFNQCMESDSRLVSSVLMKECKQVFGGIENFVDVGGGTGTVAKAIADAFPHLECIVLDLPHVVADLEGTKNLTFLGGDMFDAVPSADAILLKWILHDWNDEESLKILLRCKEAITSKGNHKKGKVIIIDMVMRNKNESDDDDQSVETQLFFDMHMMVLLTGKQRNEEEWAKLFCDAGFSSYKITPILGLRSLIELYP</sequence>
<evidence type="ECO:0000256" key="4">
    <source>
        <dbReference type="PIRSR" id="PIRSR005739-1"/>
    </source>
</evidence>
<dbReference type="FunFam" id="1.10.10.10:FF:000213">
    <property type="entry name" value="Coniferyl alcohol 9-O-methyltransferase"/>
    <property type="match status" value="1"/>
</dbReference>
<dbReference type="GO" id="GO:0009717">
    <property type="term" value="P:isoflavonoid biosynthetic process"/>
    <property type="evidence" value="ECO:0007669"/>
    <property type="project" value="UniProtKB-ARBA"/>
</dbReference>
<dbReference type="PROSITE" id="PS51683">
    <property type="entry name" value="SAM_OMT_II"/>
    <property type="match status" value="1"/>
</dbReference>
<dbReference type="EMBL" id="JXTC01000032">
    <property type="protein sequence ID" value="PON97377.1"/>
    <property type="molecule type" value="Genomic_DNA"/>
</dbReference>
<evidence type="ECO:0000256" key="1">
    <source>
        <dbReference type="ARBA" id="ARBA00022603"/>
    </source>
</evidence>
<dbReference type="InterPro" id="IPR012967">
    <property type="entry name" value="COMT_dimerisation"/>
</dbReference>
<dbReference type="CDD" id="cd02440">
    <property type="entry name" value="AdoMet_MTases"/>
    <property type="match status" value="1"/>
</dbReference>
<dbReference type="Pfam" id="PF08100">
    <property type="entry name" value="Dimerisation"/>
    <property type="match status" value="1"/>
</dbReference>
<feature type="domain" description="O-methyltransferase dimerisation" evidence="6">
    <location>
        <begin position="56"/>
        <end position="146"/>
    </location>
</feature>
<dbReference type="InParanoid" id="A0A2P5FHY5"/>
<evidence type="ECO:0000313" key="7">
    <source>
        <dbReference type="EMBL" id="PON97377.1"/>
    </source>
</evidence>
<evidence type="ECO:0000259" key="6">
    <source>
        <dbReference type="Pfam" id="PF08100"/>
    </source>
</evidence>
<organism evidence="7 8">
    <name type="scientific">Trema orientale</name>
    <name type="common">Charcoal tree</name>
    <name type="synonym">Celtis orientalis</name>
    <dbReference type="NCBI Taxonomy" id="63057"/>
    <lineage>
        <taxon>Eukaryota</taxon>
        <taxon>Viridiplantae</taxon>
        <taxon>Streptophyta</taxon>
        <taxon>Embryophyta</taxon>
        <taxon>Tracheophyta</taxon>
        <taxon>Spermatophyta</taxon>
        <taxon>Magnoliopsida</taxon>
        <taxon>eudicotyledons</taxon>
        <taxon>Gunneridae</taxon>
        <taxon>Pentapetalae</taxon>
        <taxon>rosids</taxon>
        <taxon>fabids</taxon>
        <taxon>Rosales</taxon>
        <taxon>Cannabaceae</taxon>
        <taxon>Trema</taxon>
    </lineage>
</organism>
<feature type="active site" description="Proton acceptor" evidence="4">
    <location>
        <position position="298"/>
    </location>
</feature>
<dbReference type="InterPro" id="IPR036390">
    <property type="entry name" value="WH_DNA-bd_sf"/>
</dbReference>
<dbReference type="SUPFAM" id="SSF53335">
    <property type="entry name" value="S-adenosyl-L-methionine-dependent methyltransferases"/>
    <property type="match status" value="1"/>
</dbReference>
<keyword evidence="3" id="KW-0949">S-adenosyl-L-methionine</keyword>
<dbReference type="SUPFAM" id="SSF46785">
    <property type="entry name" value="Winged helix' DNA-binding domain"/>
    <property type="match status" value="1"/>
</dbReference>
<evidence type="ECO:0000256" key="3">
    <source>
        <dbReference type="ARBA" id="ARBA00022691"/>
    </source>
</evidence>
<evidence type="ECO:0000313" key="8">
    <source>
        <dbReference type="Proteomes" id="UP000237000"/>
    </source>
</evidence>
<keyword evidence="1 7" id="KW-0489">Methyltransferase</keyword>
<dbReference type="OrthoDB" id="2410195at2759"/>
<dbReference type="PANTHER" id="PTHR11746">
    <property type="entry name" value="O-METHYLTRANSFERASE"/>
    <property type="match status" value="1"/>
</dbReference>
<keyword evidence="8" id="KW-1185">Reference proteome</keyword>
<dbReference type="FunFam" id="3.40.50.150:FF:000057">
    <property type="entry name" value="O-methyltransferase ZRP4"/>
    <property type="match status" value="1"/>
</dbReference>
<comment type="caution">
    <text evidence="7">The sequence shown here is derived from an EMBL/GenBank/DDBJ whole genome shotgun (WGS) entry which is preliminary data.</text>
</comment>
<dbReference type="STRING" id="63057.A0A2P5FHY5"/>
<dbReference type="Gene3D" id="3.40.50.150">
    <property type="entry name" value="Vaccinia Virus protein VP39"/>
    <property type="match status" value="1"/>
</dbReference>
<dbReference type="PIRSF" id="PIRSF005739">
    <property type="entry name" value="O-mtase"/>
    <property type="match status" value="1"/>
</dbReference>